<keyword evidence="1" id="KW-0175">Coiled coil</keyword>
<feature type="domain" description="Transposase IS116/IS110/IS902 C-terminal" evidence="3">
    <location>
        <begin position="195"/>
        <end position="263"/>
    </location>
</feature>
<gene>
    <name evidence="4" type="ORF">A4H96_11115</name>
</gene>
<dbReference type="PANTHER" id="PTHR33055">
    <property type="entry name" value="TRANSPOSASE FOR INSERTION SEQUENCE ELEMENT IS1111A"/>
    <property type="match status" value="1"/>
</dbReference>
<reference evidence="4 5" key="1">
    <citation type="submission" date="2016-04" db="EMBL/GenBank/DDBJ databases">
        <title>Acidithiobacillus ferrooxidans genome sequencing and assembly.</title>
        <authorList>
            <person name="Zhou Z."/>
        </authorList>
    </citation>
    <scope>NUCLEOTIDE SEQUENCE [LARGE SCALE GENOMIC DNA]</scope>
    <source>
        <strain evidence="4 5">BY0502</strain>
    </source>
</reference>
<dbReference type="GO" id="GO:0006313">
    <property type="term" value="P:DNA transposition"/>
    <property type="evidence" value="ECO:0007669"/>
    <property type="project" value="InterPro"/>
</dbReference>
<accession>A0A179BBX4</accession>
<feature type="domain" description="Transposase IS110-like N-terminal" evidence="2">
    <location>
        <begin position="8"/>
        <end position="153"/>
    </location>
</feature>
<name>A0A179BBX4_ACIFR</name>
<dbReference type="Proteomes" id="UP000078302">
    <property type="component" value="Unassembled WGS sequence"/>
</dbReference>
<dbReference type="PANTHER" id="PTHR33055:SF3">
    <property type="entry name" value="PUTATIVE TRANSPOSASE FOR IS117-RELATED"/>
    <property type="match status" value="1"/>
</dbReference>
<dbReference type="InterPro" id="IPR002525">
    <property type="entry name" value="Transp_IS110-like_N"/>
</dbReference>
<dbReference type="GO" id="GO:0004803">
    <property type="term" value="F:transposase activity"/>
    <property type="evidence" value="ECO:0007669"/>
    <property type="project" value="InterPro"/>
</dbReference>
<dbReference type="InterPro" id="IPR003346">
    <property type="entry name" value="Transposase_20"/>
</dbReference>
<evidence type="ECO:0000256" key="1">
    <source>
        <dbReference type="SAM" id="Coils"/>
    </source>
</evidence>
<dbReference type="RefSeq" id="WP_064219661.1">
    <property type="nucleotide sequence ID" value="NZ_LVXZ01000150.1"/>
</dbReference>
<dbReference type="Pfam" id="PF01548">
    <property type="entry name" value="DEDD_Tnp_IS110"/>
    <property type="match status" value="1"/>
</dbReference>
<dbReference type="GO" id="GO:0003677">
    <property type="term" value="F:DNA binding"/>
    <property type="evidence" value="ECO:0007669"/>
    <property type="project" value="InterPro"/>
</dbReference>
<proteinExistence type="predicted"/>
<dbReference type="OrthoDB" id="9795150at2"/>
<evidence type="ECO:0000259" key="2">
    <source>
        <dbReference type="Pfam" id="PF01548"/>
    </source>
</evidence>
<comment type="caution">
    <text evidence="4">The sequence shown here is derived from an EMBL/GenBank/DDBJ whole genome shotgun (WGS) entry which is preliminary data.</text>
</comment>
<organism evidence="4 5">
    <name type="scientific">Acidithiobacillus ferrooxidans</name>
    <name type="common">Thiobacillus ferrooxidans</name>
    <dbReference type="NCBI Taxonomy" id="920"/>
    <lineage>
        <taxon>Bacteria</taxon>
        <taxon>Pseudomonadati</taxon>
        <taxon>Pseudomonadota</taxon>
        <taxon>Acidithiobacillia</taxon>
        <taxon>Acidithiobacillales</taxon>
        <taxon>Acidithiobacillaceae</taxon>
        <taxon>Acidithiobacillus</taxon>
    </lineage>
</organism>
<evidence type="ECO:0000259" key="3">
    <source>
        <dbReference type="Pfam" id="PF02371"/>
    </source>
</evidence>
<dbReference type="NCBIfam" id="NF033542">
    <property type="entry name" value="transpos_IS110"/>
    <property type="match status" value="1"/>
</dbReference>
<keyword evidence="5" id="KW-1185">Reference proteome</keyword>
<dbReference type="InterPro" id="IPR047650">
    <property type="entry name" value="Transpos_IS110"/>
</dbReference>
<evidence type="ECO:0000313" key="4">
    <source>
        <dbReference type="EMBL" id="OAP88890.1"/>
    </source>
</evidence>
<dbReference type="AlphaFoldDB" id="A0A179BBX4"/>
<feature type="coiled-coil region" evidence="1">
    <location>
        <begin position="159"/>
        <end position="186"/>
    </location>
</feature>
<dbReference type="Pfam" id="PF02371">
    <property type="entry name" value="Transposase_20"/>
    <property type="match status" value="1"/>
</dbReference>
<evidence type="ECO:0000313" key="5">
    <source>
        <dbReference type="Proteomes" id="UP000078302"/>
    </source>
</evidence>
<protein>
    <submittedName>
        <fullName evidence="4">Uncharacterized protein</fullName>
    </submittedName>
</protein>
<dbReference type="EMBL" id="LVXZ01000150">
    <property type="protein sequence ID" value="OAP88890.1"/>
    <property type="molecule type" value="Genomic_DNA"/>
</dbReference>
<sequence>MTHPTLVLGIDVAKAKFDVALLNAEDKYRSKVFPNTPVGYRQFLEWLTRHDAREAHLCMETTGAYGRDLARFLAQQQFVSVVNPAQIHAFGKTELTRAKTDKADARLIARYCQMHRPAPWVPPAEEIVILQALVHRLEDLLTLQTMENNRLEATEGPARESVETVLAVIQQQIDKVRQQIQSHIDQHPHLKKQKELLSSIPGIGDNTAATLLAFLCPLDRFRSVKQVVAYAGLNPCIRQSGQWAGKTPIAKAGNALLRTALYVTSRYKLGALSRAI</sequence>